<gene>
    <name evidence="1" type="ORF">CBP12_07470</name>
</gene>
<accession>A0A1Y0CXE4</accession>
<dbReference type="EMBL" id="CP021376">
    <property type="protein sequence ID" value="ART80003.1"/>
    <property type="molecule type" value="Genomic_DNA"/>
</dbReference>
<dbReference type="KEGG" id="ocm:CBP12_07470"/>
<protein>
    <submittedName>
        <fullName evidence="1">Uncharacterized protein</fullName>
    </submittedName>
</protein>
<organism evidence="1 2">
    <name type="scientific">Oceanisphaera avium</name>
    <dbReference type="NCBI Taxonomy" id="1903694"/>
    <lineage>
        <taxon>Bacteria</taxon>
        <taxon>Pseudomonadati</taxon>
        <taxon>Pseudomonadota</taxon>
        <taxon>Gammaproteobacteria</taxon>
        <taxon>Aeromonadales</taxon>
        <taxon>Aeromonadaceae</taxon>
        <taxon>Oceanisphaera</taxon>
    </lineage>
</organism>
<evidence type="ECO:0000313" key="1">
    <source>
        <dbReference type="EMBL" id="ART80003.1"/>
    </source>
</evidence>
<proteinExistence type="predicted"/>
<name>A0A1Y0CXE4_9GAMM</name>
<dbReference type="AlphaFoldDB" id="A0A1Y0CXE4"/>
<evidence type="ECO:0000313" key="2">
    <source>
        <dbReference type="Proteomes" id="UP000243793"/>
    </source>
</evidence>
<dbReference type="Proteomes" id="UP000243793">
    <property type="component" value="Chromosome"/>
</dbReference>
<keyword evidence="2" id="KW-1185">Reference proteome</keyword>
<reference evidence="2" key="1">
    <citation type="submission" date="2017-05" db="EMBL/GenBank/DDBJ databases">
        <authorList>
            <person name="Sung H."/>
        </authorList>
    </citation>
    <scope>NUCLEOTIDE SEQUENCE [LARGE SCALE GENOMIC DNA]</scope>
    <source>
        <strain evidence="2">AMac2203</strain>
    </source>
</reference>
<sequence length="221" mass="24789">MPAMRKTPFYTYLFRPKLLLWLLVLLLLLVTLWQGIRLAQLGPAWQSLPQRIQATPLVDYAEQEAVRVLLADDSMQAQRLVSELAATKLISSAQLYGEEGQLIASAAKNDPKLSGLSEAQEPDEALALKDEPTSPPQLSEAPLKLGKSNSLSYVRPLYQAEQPIGFLRLQLAHNPLSLAQQGIWRQMEHHLSWLLPLCLSLGLLLGMSIQHLRQRHFSSKK</sequence>